<proteinExistence type="predicted"/>
<dbReference type="EMBL" id="JACXAA010000001">
    <property type="protein sequence ID" value="MBD2752080.1"/>
    <property type="molecule type" value="Genomic_DNA"/>
</dbReference>
<reference evidence="3" key="1">
    <citation type="submission" date="2020-09" db="EMBL/GenBank/DDBJ databases">
        <authorList>
            <person name="Kim M.K."/>
        </authorList>
    </citation>
    <scope>NUCLEOTIDE SEQUENCE</scope>
    <source>
        <strain evidence="3">BT704</strain>
    </source>
</reference>
<dbReference type="Proteomes" id="UP000653797">
    <property type="component" value="Unassembled WGS sequence"/>
</dbReference>
<keyword evidence="2" id="KW-0732">Signal</keyword>
<dbReference type="PROSITE" id="PS51257">
    <property type="entry name" value="PROKAR_LIPOPROTEIN"/>
    <property type="match status" value="1"/>
</dbReference>
<feature type="signal peptide" evidence="2">
    <location>
        <begin position="1"/>
        <end position="18"/>
    </location>
</feature>
<name>A0A927GC23_9BACT</name>
<keyword evidence="4" id="KW-1185">Reference proteome</keyword>
<protein>
    <recommendedName>
        <fullName evidence="5">Lipoprotein</fullName>
    </recommendedName>
</protein>
<accession>A0A927GC23</accession>
<evidence type="ECO:0008006" key="5">
    <source>
        <dbReference type="Google" id="ProtNLM"/>
    </source>
</evidence>
<gene>
    <name evidence="3" type="ORF">IC230_04190</name>
</gene>
<evidence type="ECO:0000313" key="4">
    <source>
        <dbReference type="Proteomes" id="UP000653797"/>
    </source>
</evidence>
<sequence length="111" mass="12166">MKNSIKSLALLVASVAFTACTNQSIEPMRPTTPSQSSAIRPDTTSQITTEDYQQSRKSLHGKMMISDEINQDIPQPKVIVEPTPHTAPIATPYPKPHLDVMPIEQLEAGIN</sequence>
<organism evidence="3 4">
    <name type="scientific">Spirosoma validum</name>
    <dbReference type="NCBI Taxonomy" id="2771355"/>
    <lineage>
        <taxon>Bacteria</taxon>
        <taxon>Pseudomonadati</taxon>
        <taxon>Bacteroidota</taxon>
        <taxon>Cytophagia</taxon>
        <taxon>Cytophagales</taxon>
        <taxon>Cytophagaceae</taxon>
        <taxon>Spirosoma</taxon>
    </lineage>
</organism>
<feature type="region of interest" description="Disordered" evidence="1">
    <location>
        <begin position="24"/>
        <end position="60"/>
    </location>
</feature>
<evidence type="ECO:0000256" key="1">
    <source>
        <dbReference type="SAM" id="MobiDB-lite"/>
    </source>
</evidence>
<dbReference type="RefSeq" id="WP_191037696.1">
    <property type="nucleotide sequence ID" value="NZ_JACXAA010000001.1"/>
</dbReference>
<dbReference type="AlphaFoldDB" id="A0A927GC23"/>
<comment type="caution">
    <text evidence="3">The sequence shown here is derived from an EMBL/GenBank/DDBJ whole genome shotgun (WGS) entry which is preliminary data.</text>
</comment>
<evidence type="ECO:0000313" key="3">
    <source>
        <dbReference type="EMBL" id="MBD2752080.1"/>
    </source>
</evidence>
<evidence type="ECO:0000256" key="2">
    <source>
        <dbReference type="SAM" id="SignalP"/>
    </source>
</evidence>
<feature type="compositionally biased region" description="Polar residues" evidence="1">
    <location>
        <begin position="24"/>
        <end position="56"/>
    </location>
</feature>
<feature type="chain" id="PRO_5037034821" description="Lipoprotein" evidence="2">
    <location>
        <begin position="19"/>
        <end position="111"/>
    </location>
</feature>